<dbReference type="Pfam" id="PF20803">
    <property type="entry name" value="PaaX_M"/>
    <property type="match status" value="1"/>
</dbReference>
<keyword evidence="1" id="KW-0812">Transmembrane</keyword>
<protein>
    <recommendedName>
        <fullName evidence="2">Transcriptional repressor PaaX-like central Cas2-like domain-containing protein</fullName>
    </recommendedName>
</protein>
<feature type="transmembrane region" description="Helical" evidence="1">
    <location>
        <begin position="6"/>
        <end position="33"/>
    </location>
</feature>
<dbReference type="InterPro" id="IPR048846">
    <property type="entry name" value="PaaX-like_central"/>
</dbReference>
<gene>
    <name evidence="3" type="ORF">A3A44_03715</name>
</gene>
<evidence type="ECO:0000259" key="2">
    <source>
        <dbReference type="Pfam" id="PF20803"/>
    </source>
</evidence>
<sequence>MRKGELAKIILGIVVGGAFIAGAVALPGMAAALRPLLRKKSSGVRNGSLERALRTLRDRRMVQLTYTNGKSALSVTEKGRTYLKRLEFDDLRLEIPKPWDSRWSVILFDIPESHKNARDALRRKLNDLGCLQFHKSVFVHPAPCEDEVDFITELFEIRRFVTIFRTESLGHQEHRAWRRFGLRLQ</sequence>
<keyword evidence="1" id="KW-1133">Transmembrane helix</keyword>
<comment type="caution">
    <text evidence="3">The sequence shown here is derived from an EMBL/GenBank/DDBJ whole genome shotgun (WGS) entry which is preliminary data.</text>
</comment>
<feature type="domain" description="Transcriptional repressor PaaX-like central Cas2-like" evidence="2">
    <location>
        <begin position="97"/>
        <end position="175"/>
    </location>
</feature>
<reference evidence="3 4" key="1">
    <citation type="journal article" date="2016" name="Nat. Commun.">
        <title>Thousands of microbial genomes shed light on interconnected biogeochemical processes in an aquifer system.</title>
        <authorList>
            <person name="Anantharaman K."/>
            <person name="Brown C.T."/>
            <person name="Hug L.A."/>
            <person name="Sharon I."/>
            <person name="Castelle C.J."/>
            <person name="Probst A.J."/>
            <person name="Thomas B.C."/>
            <person name="Singh A."/>
            <person name="Wilkins M.J."/>
            <person name="Karaoz U."/>
            <person name="Brodie E.L."/>
            <person name="Williams K.H."/>
            <person name="Hubbard S.S."/>
            <person name="Banfield J.F."/>
        </authorList>
    </citation>
    <scope>NUCLEOTIDE SEQUENCE [LARGE SCALE GENOMIC DNA]</scope>
</reference>
<dbReference type="STRING" id="1802281.A3A44_03715"/>
<accession>A0A1G2LGL5</accession>
<keyword evidence="1" id="KW-0472">Membrane</keyword>
<dbReference type="Gene3D" id="3.30.70.2650">
    <property type="match status" value="1"/>
</dbReference>
<evidence type="ECO:0000256" key="1">
    <source>
        <dbReference type="SAM" id="Phobius"/>
    </source>
</evidence>
<dbReference type="EMBL" id="MHQT01000009">
    <property type="protein sequence ID" value="OHA09941.1"/>
    <property type="molecule type" value="Genomic_DNA"/>
</dbReference>
<dbReference type="AlphaFoldDB" id="A0A1G2LGL5"/>
<proteinExistence type="predicted"/>
<name>A0A1G2LGL5_9BACT</name>
<dbReference type="Proteomes" id="UP000178977">
    <property type="component" value="Unassembled WGS sequence"/>
</dbReference>
<organism evidence="3 4">
    <name type="scientific">Candidatus Sungbacteria bacterium RIFCSPLOWO2_01_FULL_60_25</name>
    <dbReference type="NCBI Taxonomy" id="1802281"/>
    <lineage>
        <taxon>Bacteria</taxon>
        <taxon>Candidatus Sungiibacteriota</taxon>
    </lineage>
</organism>
<evidence type="ECO:0000313" key="4">
    <source>
        <dbReference type="Proteomes" id="UP000178977"/>
    </source>
</evidence>
<evidence type="ECO:0000313" key="3">
    <source>
        <dbReference type="EMBL" id="OHA09941.1"/>
    </source>
</evidence>